<evidence type="ECO:0000313" key="2">
    <source>
        <dbReference type="Proteomes" id="UP000242219"/>
    </source>
</evidence>
<reference evidence="1 2" key="1">
    <citation type="journal article" date="2016" name="Genome Announc.">
        <title>Draft Genome Sequence of the Anaerobic Ammonium-Oxidizing Bacterium 'Candidatus Brocadia sp. 40'.</title>
        <authorList>
            <person name="Ali M."/>
            <person name="Haroon M.F."/>
            <person name="Narita Y."/>
            <person name="Zhang L."/>
            <person name="Rangel Shaw D."/>
            <person name="Okabe S."/>
            <person name="Saikaly P.E."/>
        </authorList>
    </citation>
    <scope>NUCLEOTIDE SEQUENCE [LARGE SCALE GENOMIC DNA]</scope>
    <source>
        <strain evidence="1 2">40</strain>
    </source>
</reference>
<protein>
    <submittedName>
        <fullName evidence="1">Uncharacterized protein</fullName>
    </submittedName>
</protein>
<gene>
    <name evidence="1" type="ORF">BIY37_11210</name>
</gene>
<dbReference type="Proteomes" id="UP000242219">
    <property type="component" value="Unassembled WGS sequence"/>
</dbReference>
<keyword evidence="2" id="KW-1185">Reference proteome</keyword>
<evidence type="ECO:0000313" key="1">
    <source>
        <dbReference type="EMBL" id="OQD44884.1"/>
    </source>
</evidence>
<dbReference type="AlphaFoldDB" id="A0A1V6LXL8"/>
<comment type="caution">
    <text evidence="1">The sequence shown here is derived from an EMBL/GenBank/DDBJ whole genome shotgun (WGS) entry which is preliminary data.</text>
</comment>
<dbReference type="EMBL" id="MJUW02000113">
    <property type="protein sequence ID" value="OQD44884.1"/>
    <property type="molecule type" value="Genomic_DNA"/>
</dbReference>
<accession>A0A1V6LXL8</accession>
<name>A0A1V6LXL8_9BACT</name>
<organism evidence="1 2">
    <name type="scientific">Candidatus Brocadia sapporoensis</name>
    <dbReference type="NCBI Taxonomy" id="392547"/>
    <lineage>
        <taxon>Bacteria</taxon>
        <taxon>Pseudomonadati</taxon>
        <taxon>Planctomycetota</taxon>
        <taxon>Candidatus Brocadiia</taxon>
        <taxon>Candidatus Brocadiales</taxon>
        <taxon>Candidatus Brocadiaceae</taxon>
        <taxon>Candidatus Brocadia</taxon>
    </lineage>
</organism>
<sequence>MVILQGEYYLLLDMISIFLMPGRASVAPTAYYTRGGRIRSWSKSDLISQINGALFLPTSPRSEGIFIFLFVQHLLTHCCMKNKNQAKVVRGRIASS</sequence>
<proteinExistence type="predicted"/>